<comment type="similarity">
    <text evidence="1">Belongs to the EFR3 family.</text>
</comment>
<dbReference type="EMBL" id="ONZQ02000003">
    <property type="protein sequence ID" value="SPO00155.1"/>
    <property type="molecule type" value="Genomic_DNA"/>
</dbReference>
<dbReference type="SUPFAM" id="SSF48371">
    <property type="entry name" value="ARM repeat"/>
    <property type="match status" value="1"/>
</dbReference>
<feature type="compositionally biased region" description="Low complexity" evidence="2">
    <location>
        <begin position="854"/>
        <end position="870"/>
    </location>
</feature>
<gene>
    <name evidence="3" type="ORF">DNG_03005</name>
</gene>
<organism evidence="3 4">
    <name type="scientific">Cephalotrichum gorgonifer</name>
    <dbReference type="NCBI Taxonomy" id="2041049"/>
    <lineage>
        <taxon>Eukaryota</taxon>
        <taxon>Fungi</taxon>
        <taxon>Dikarya</taxon>
        <taxon>Ascomycota</taxon>
        <taxon>Pezizomycotina</taxon>
        <taxon>Sordariomycetes</taxon>
        <taxon>Hypocreomycetidae</taxon>
        <taxon>Microascales</taxon>
        <taxon>Microascaceae</taxon>
        <taxon>Cephalotrichum</taxon>
    </lineage>
</organism>
<dbReference type="InterPro" id="IPR039786">
    <property type="entry name" value="EFR3"/>
</dbReference>
<feature type="compositionally biased region" description="Polar residues" evidence="2">
    <location>
        <begin position="1103"/>
        <end position="1115"/>
    </location>
</feature>
<accession>A0AAE8MUJ3</accession>
<keyword evidence="4" id="KW-1185">Reference proteome</keyword>
<feature type="region of interest" description="Disordered" evidence="2">
    <location>
        <begin position="745"/>
        <end position="764"/>
    </location>
</feature>
<dbReference type="AlphaFoldDB" id="A0AAE8MUJ3"/>
<dbReference type="Proteomes" id="UP001187682">
    <property type="component" value="Unassembled WGS sequence"/>
</dbReference>
<comment type="caution">
    <text evidence="3">The sequence shown here is derived from an EMBL/GenBank/DDBJ whole genome shotgun (WGS) entry which is preliminary data.</text>
</comment>
<name>A0AAE8MUJ3_9PEZI</name>
<evidence type="ECO:0000256" key="1">
    <source>
        <dbReference type="ARBA" id="ARBA00010216"/>
    </source>
</evidence>
<proteinExistence type="inferred from homology"/>
<evidence type="ECO:0000313" key="4">
    <source>
        <dbReference type="Proteomes" id="UP001187682"/>
    </source>
</evidence>
<feature type="region of interest" description="Disordered" evidence="2">
    <location>
        <begin position="982"/>
        <end position="1115"/>
    </location>
</feature>
<sequence>MNAIQDRCRPKHQVLVLKCYPRTRKGAVDVKPNSSELSYLLFYATSRRSKIQKIGSFLEKKTASDVWRVRIGNVQVTLQILAALIEKSPKDLPLIASCVLRVLSLVLESTDITMVESSIPTFNAFCSNHDASSLFADKEYVDQYEYVVRGYASLASADCFPNKGPTSKPLATRWRNAGLEAIKSVVSSDALSSLVGRQLQVIVPIVLENLWGDSDDFLEVLAHRVQMEEKVDSEKLTRRRMSVATVRTADTAGEPNPIALLGTAFDVDKLAEEDISVLALQCLKRIFVVPSRPQIHTATQALLAFVEQKVARGATVMSVDSRTGKDRGWAIQAYGLVARWASVQDRYMILFTTMDTMVRTQLKDETLHLHLVFAAMVESLLRSDVNLIGLSVMDVLLQLVQQMKKLVLLPTLSDDEGGNGGSSPSTAEKPRHAGPQRRELLDRIERCIGALATHVYYADQVSDMVSSMLHRLRPKRSSSSSSSPRLEQEEDATDNVDRSSHAEAYFAFNIAKISALRTVKTILLIANPASRSAENPSLSRNRVPIQVWDGTHWLLRDPDGEVRKAYVDALQTWLERETTRADFKVHDDASYQRLPPKANRDASTAAFTRRAASGCSNHDKAGRVSRSRFLQLLHIAIYDNALQHLDYEAEYVLLHVLLLKLVSRLGVNAVRYGLPMIYRLQEDIQDADAPVHKVRLGSLVHGYFWTLTEVFDFEGSVVGRAIMNEVVRRRSKQFWVDRVTIPPPPVDRVEAPGSTQPQTALPAEGIESESLLPFDDRLSLVDCIAVGYQEASISPAASPAASPGRTFSHPVMNSTMSSGTVAVTGAESDLPNSFRETMLVEWTREQAMLALQPGSKSDSLSGSKSGTTGTNRNRLTVNGNGLNGHPAANQMTPSPRGSHVNLRAAAAHAAGGNGNLTPGLGLRKSSVQSGISPSPSVSSRGYIASVDQLRQVLSGEATAPMPGTAAAEGDSDSIDSMVSYEYSPSEMSFNPENRPVTVDEARPAVVPQRTLSKGRSTGPLTSNPTDESMPIPEPQAGEASPPNAERGPPVPPLPKIRTTSTSRSREVSPLASPTRAIYSRGDRGLKSRGGERRLASRGGESMRISSMAESTSTGMDLQELLRGIDSRSGEATLGNLTRPPY</sequence>
<feature type="compositionally biased region" description="Polar residues" evidence="2">
    <location>
        <begin position="1009"/>
        <end position="1026"/>
    </location>
</feature>
<protein>
    <submittedName>
        <fullName evidence="3">Related to Protein EFR3</fullName>
    </submittedName>
</protein>
<dbReference type="PANTHER" id="PTHR47766">
    <property type="entry name" value="PROTEIN EFR3"/>
    <property type="match status" value="1"/>
</dbReference>
<dbReference type="InterPro" id="IPR049150">
    <property type="entry name" value="EFR3_HEAT-like_rpt"/>
</dbReference>
<dbReference type="InterPro" id="IPR016024">
    <property type="entry name" value="ARM-type_fold"/>
</dbReference>
<feature type="region of interest" description="Disordered" evidence="2">
    <location>
        <begin position="411"/>
        <end position="436"/>
    </location>
</feature>
<reference evidence="3" key="1">
    <citation type="submission" date="2018-03" db="EMBL/GenBank/DDBJ databases">
        <authorList>
            <person name="Guldener U."/>
        </authorList>
    </citation>
    <scope>NUCLEOTIDE SEQUENCE</scope>
</reference>
<evidence type="ECO:0000313" key="3">
    <source>
        <dbReference type="EMBL" id="SPO00155.1"/>
    </source>
</evidence>
<dbReference type="GO" id="GO:0005886">
    <property type="term" value="C:plasma membrane"/>
    <property type="evidence" value="ECO:0007669"/>
    <property type="project" value="TreeGrafter"/>
</dbReference>
<feature type="region of interest" description="Disordered" evidence="2">
    <location>
        <begin position="916"/>
        <end position="939"/>
    </location>
</feature>
<dbReference type="PANTHER" id="PTHR47766:SF1">
    <property type="entry name" value="PROTEIN EFR3"/>
    <property type="match status" value="1"/>
</dbReference>
<evidence type="ECO:0000256" key="2">
    <source>
        <dbReference type="SAM" id="MobiDB-lite"/>
    </source>
</evidence>
<feature type="region of interest" description="Disordered" evidence="2">
    <location>
        <begin position="472"/>
        <end position="497"/>
    </location>
</feature>
<feature type="compositionally biased region" description="Polar residues" evidence="2">
    <location>
        <begin position="871"/>
        <end position="880"/>
    </location>
</feature>
<dbReference type="GO" id="GO:0072659">
    <property type="term" value="P:protein localization to plasma membrane"/>
    <property type="evidence" value="ECO:0007669"/>
    <property type="project" value="InterPro"/>
</dbReference>
<feature type="region of interest" description="Disordered" evidence="2">
    <location>
        <begin position="851"/>
        <end position="898"/>
    </location>
</feature>
<dbReference type="Pfam" id="PF21072">
    <property type="entry name" value="EFR3"/>
    <property type="match status" value="1"/>
</dbReference>
<feature type="compositionally biased region" description="Basic and acidic residues" evidence="2">
    <location>
        <begin position="1080"/>
        <end position="1094"/>
    </location>
</feature>